<dbReference type="AlphaFoldDB" id="S9PI41"/>
<gene>
    <name evidence="1" type="ORF">D187_009960</name>
</gene>
<protein>
    <submittedName>
        <fullName evidence="1">Uncharacterized protein</fullName>
    </submittedName>
</protein>
<name>S9PI41_CYSF2</name>
<sequence length="38" mass="4517">MSRPVRRLLLHRRLVPIRVAWLEEQLKLRLVVRDAGGL</sequence>
<dbReference type="Proteomes" id="UP000011682">
    <property type="component" value="Unassembled WGS sequence"/>
</dbReference>
<reference evidence="1" key="1">
    <citation type="submission" date="2013-05" db="EMBL/GenBank/DDBJ databases">
        <title>Genome assembly of Cystobacter fuscus DSM 2262.</title>
        <authorList>
            <person name="Sharma G."/>
            <person name="Khatri I."/>
            <person name="Kaur C."/>
            <person name="Mayilraj S."/>
            <person name="Subramanian S."/>
        </authorList>
    </citation>
    <scope>NUCLEOTIDE SEQUENCE [LARGE SCALE GENOMIC DNA]</scope>
    <source>
        <strain evidence="1">DSM 2262</strain>
    </source>
</reference>
<organism evidence="1 2">
    <name type="scientific">Cystobacter fuscus (strain ATCC 25194 / DSM 2262 / NBRC 100088 / M29)</name>
    <dbReference type="NCBI Taxonomy" id="1242864"/>
    <lineage>
        <taxon>Bacteria</taxon>
        <taxon>Pseudomonadati</taxon>
        <taxon>Myxococcota</taxon>
        <taxon>Myxococcia</taxon>
        <taxon>Myxococcales</taxon>
        <taxon>Cystobacterineae</taxon>
        <taxon>Archangiaceae</taxon>
        <taxon>Cystobacter</taxon>
    </lineage>
</organism>
<dbReference type="EMBL" id="ANAH02000008">
    <property type="protein sequence ID" value="EPX62057.1"/>
    <property type="molecule type" value="Genomic_DNA"/>
</dbReference>
<evidence type="ECO:0000313" key="1">
    <source>
        <dbReference type="EMBL" id="EPX62057.1"/>
    </source>
</evidence>
<comment type="caution">
    <text evidence="1">The sequence shown here is derived from an EMBL/GenBank/DDBJ whole genome shotgun (WGS) entry which is preliminary data.</text>
</comment>
<evidence type="ECO:0000313" key="2">
    <source>
        <dbReference type="Proteomes" id="UP000011682"/>
    </source>
</evidence>
<keyword evidence="2" id="KW-1185">Reference proteome</keyword>
<proteinExistence type="predicted"/>
<accession>S9PI41</accession>